<evidence type="ECO:0000313" key="2">
    <source>
        <dbReference type="Proteomes" id="UP000078559"/>
    </source>
</evidence>
<name>A0A194VLC0_CYTMA</name>
<dbReference type="Proteomes" id="UP000078559">
    <property type="component" value="Chromosome 1"/>
</dbReference>
<gene>
    <name evidence="1" type="ORF">VM1G_00570</name>
</gene>
<dbReference type="SMR" id="A0A194VLC0"/>
<dbReference type="AlphaFoldDB" id="A0A194VLC0"/>
<reference evidence="1" key="1">
    <citation type="submission" date="2014-12" db="EMBL/GenBank/DDBJ databases">
        <title>Genome Sequence of Valsa Canker Pathogens Uncovers a Specific Adaption of Colonization on Woody Bark.</title>
        <authorList>
            <person name="Yin Z."/>
            <person name="Liu H."/>
            <person name="Gao X."/>
            <person name="Li Z."/>
            <person name="Song N."/>
            <person name="Ke X."/>
            <person name="Dai Q."/>
            <person name="Wu Y."/>
            <person name="Sun Y."/>
            <person name="Xu J.-R."/>
            <person name="Kang Z.K."/>
            <person name="Wang L."/>
            <person name="Huang L."/>
        </authorList>
    </citation>
    <scope>NUCLEOTIDE SEQUENCE [LARGE SCALE GENOMIC DNA]</scope>
    <source>
        <strain evidence="1">03-8</strain>
    </source>
</reference>
<evidence type="ECO:0000313" key="1">
    <source>
        <dbReference type="EMBL" id="KUI64954.1"/>
    </source>
</evidence>
<dbReference type="EMBL" id="CM003098">
    <property type="protein sequence ID" value="KUI64954.1"/>
    <property type="molecule type" value="Genomic_DNA"/>
</dbReference>
<organism evidence="1 2">
    <name type="scientific">Cytospora mali</name>
    <name type="common">Apple Valsa canker fungus</name>
    <name type="synonym">Valsa mali</name>
    <dbReference type="NCBI Taxonomy" id="578113"/>
    <lineage>
        <taxon>Eukaryota</taxon>
        <taxon>Fungi</taxon>
        <taxon>Dikarya</taxon>
        <taxon>Ascomycota</taxon>
        <taxon>Pezizomycotina</taxon>
        <taxon>Sordariomycetes</taxon>
        <taxon>Sordariomycetidae</taxon>
        <taxon>Diaporthales</taxon>
        <taxon>Cytosporaceae</taxon>
        <taxon>Cytospora</taxon>
    </lineage>
</organism>
<protein>
    <submittedName>
        <fullName evidence="1">Uncharacterized protein</fullName>
    </submittedName>
</protein>
<sequence length="256" mass="27846">MDNAIKTVSVELSGPLLQVLTCFGQGSQPGVRLDHLDDSYLADPEKEIGLSRTFNLVQTSSSNGQVHFTLQSQLNKTYLGFNASDRRLLVRSVPNPPPDSFRFAFSSSLPSHYYNDGAPAHIVAADGKPVNDPSDAHREVSLFVRAFPEPTPSGTIDDSWKQQLALISVLGEKDPDEEQVASFEASINGGGGSDLDNQSELDMVADMQRDGSLTVAINALAEQKYDDAPNRSVSPDTVIKMAQLLCIMDKCVYMRP</sequence>
<proteinExistence type="predicted"/>
<dbReference type="OrthoDB" id="426718at2759"/>
<keyword evidence="2" id="KW-1185">Reference proteome</keyword>
<accession>A0A194VLC0</accession>